<dbReference type="STRING" id="1348612.A0A397IM01"/>
<dbReference type="PROSITE" id="PS50011">
    <property type="entry name" value="PROTEIN_KINASE_DOM"/>
    <property type="match status" value="1"/>
</dbReference>
<dbReference type="GO" id="GO:0005737">
    <property type="term" value="C:cytoplasm"/>
    <property type="evidence" value="ECO:0007669"/>
    <property type="project" value="TreeGrafter"/>
</dbReference>
<proteinExistence type="predicted"/>
<dbReference type="Proteomes" id="UP000266861">
    <property type="component" value="Unassembled WGS sequence"/>
</dbReference>
<dbReference type="InterPro" id="IPR000719">
    <property type="entry name" value="Prot_kinase_dom"/>
</dbReference>
<dbReference type="Pfam" id="PF00069">
    <property type="entry name" value="Pkinase"/>
    <property type="match status" value="1"/>
</dbReference>
<protein>
    <recommendedName>
        <fullName evidence="1">Protein kinase domain-containing protein</fullName>
    </recommendedName>
</protein>
<dbReference type="GO" id="GO:0005524">
    <property type="term" value="F:ATP binding"/>
    <property type="evidence" value="ECO:0007669"/>
    <property type="project" value="InterPro"/>
</dbReference>
<evidence type="ECO:0000313" key="3">
    <source>
        <dbReference type="Proteomes" id="UP000266861"/>
    </source>
</evidence>
<dbReference type="AlphaFoldDB" id="A0A397IM01"/>
<dbReference type="EMBL" id="PQFF01000204">
    <property type="protein sequence ID" value="RHZ74776.1"/>
    <property type="molecule type" value="Genomic_DNA"/>
</dbReference>
<keyword evidence="3" id="KW-1185">Reference proteome</keyword>
<accession>A0A397IM01</accession>
<gene>
    <name evidence="2" type="ORF">Glove_219g122</name>
</gene>
<comment type="caution">
    <text evidence="2">The sequence shown here is derived from an EMBL/GenBank/DDBJ whole genome shotgun (WGS) entry which is preliminary data.</text>
</comment>
<dbReference type="OrthoDB" id="10261027at2759"/>
<dbReference type="GO" id="GO:0010506">
    <property type="term" value="P:regulation of autophagy"/>
    <property type="evidence" value="ECO:0007669"/>
    <property type="project" value="InterPro"/>
</dbReference>
<name>A0A397IM01_9GLOM</name>
<dbReference type="Gene3D" id="1.10.510.10">
    <property type="entry name" value="Transferase(Phosphotransferase) domain 1"/>
    <property type="match status" value="1"/>
</dbReference>
<feature type="domain" description="Protein kinase" evidence="1">
    <location>
        <begin position="37"/>
        <end position="308"/>
    </location>
</feature>
<reference evidence="2 3" key="1">
    <citation type="submission" date="2018-08" db="EMBL/GenBank/DDBJ databases">
        <title>Genome and evolution of the arbuscular mycorrhizal fungus Diversispora epigaea (formerly Glomus versiforme) and its bacterial endosymbionts.</title>
        <authorList>
            <person name="Sun X."/>
            <person name="Fei Z."/>
            <person name="Harrison M."/>
        </authorList>
    </citation>
    <scope>NUCLEOTIDE SEQUENCE [LARGE SCALE GENOMIC DNA]</scope>
    <source>
        <strain evidence="2 3">IT104</strain>
    </source>
</reference>
<dbReference type="SUPFAM" id="SSF56112">
    <property type="entry name" value="Protein kinase-like (PK-like)"/>
    <property type="match status" value="1"/>
</dbReference>
<dbReference type="PANTHER" id="PTHR24348">
    <property type="entry name" value="SERINE/THREONINE-PROTEIN KINASE UNC-51-RELATED"/>
    <property type="match status" value="1"/>
</dbReference>
<dbReference type="GO" id="GO:0004674">
    <property type="term" value="F:protein serine/threonine kinase activity"/>
    <property type="evidence" value="ECO:0007669"/>
    <property type="project" value="InterPro"/>
</dbReference>
<dbReference type="InterPro" id="IPR045269">
    <property type="entry name" value="Atg1-like"/>
</dbReference>
<dbReference type="CDD" id="cd00180">
    <property type="entry name" value="PKc"/>
    <property type="match status" value="1"/>
</dbReference>
<dbReference type="InterPro" id="IPR011009">
    <property type="entry name" value="Kinase-like_dom_sf"/>
</dbReference>
<evidence type="ECO:0000259" key="1">
    <source>
        <dbReference type="PROSITE" id="PS50011"/>
    </source>
</evidence>
<sequence>MSQGKTNEKEWETRMDNLIIEDKIQKENIPFYQYSEFNNIKLIVANIYKATFKITQKTVALKNVYLNDNVKLDNLINEIKRYRKLEIHDGILKFYGIIKQENTNNYIIVLEYVNEGSLRQYLKINFQEMDWNAKLNLARQIANVLMFLHSNDIIYRKFNFENILVNNVIIKFNVFGITKIIPNSLSFLTDILGPIQYMDSQYLELFSTIDKNKSSDIFGLGIVLWEISSGNPPFEMESSSNVNLLNTITKGKREMAIPGTLHKYKEIYTGINLNNLLKSVISSVNIGFRNFFGISTFENLRDHRNCLK</sequence>
<evidence type="ECO:0000313" key="2">
    <source>
        <dbReference type="EMBL" id="RHZ74776.1"/>
    </source>
</evidence>
<organism evidence="2 3">
    <name type="scientific">Diversispora epigaea</name>
    <dbReference type="NCBI Taxonomy" id="1348612"/>
    <lineage>
        <taxon>Eukaryota</taxon>
        <taxon>Fungi</taxon>
        <taxon>Fungi incertae sedis</taxon>
        <taxon>Mucoromycota</taxon>
        <taxon>Glomeromycotina</taxon>
        <taxon>Glomeromycetes</taxon>
        <taxon>Diversisporales</taxon>
        <taxon>Diversisporaceae</taxon>
        <taxon>Diversispora</taxon>
    </lineage>
</organism>